<name>A0ABS6BVX7_9CLOT</name>
<dbReference type="NCBIfam" id="NF033788">
    <property type="entry name" value="HTH_metalloreg"/>
    <property type="match status" value="1"/>
</dbReference>
<dbReference type="InterPro" id="IPR001845">
    <property type="entry name" value="HTH_ArsR_DNA-bd_dom"/>
</dbReference>
<sequence>MEKLMNLFKVLSDETRLRILVLLSHKKLCVCQIQGILEESQPKISKHLGKLRDMGFVKDERQEQFIYYYINKDNEFLNELLEKIISNSKNYTTIQADLKKLDKGDQYMELLKTKCNPNN</sequence>
<gene>
    <name evidence="5" type="ORF">KPL37_14700</name>
</gene>
<dbReference type="InterPro" id="IPR011991">
    <property type="entry name" value="ArsR-like_HTH"/>
</dbReference>
<proteinExistence type="predicted"/>
<evidence type="ECO:0000256" key="3">
    <source>
        <dbReference type="ARBA" id="ARBA00023163"/>
    </source>
</evidence>
<dbReference type="EMBL" id="JAHLDV010000041">
    <property type="protein sequence ID" value="MBU3160972.1"/>
    <property type="molecule type" value="Genomic_DNA"/>
</dbReference>
<dbReference type="InterPro" id="IPR051081">
    <property type="entry name" value="HTH_MetalResp_TranReg"/>
</dbReference>
<reference evidence="5 6" key="1">
    <citation type="submission" date="2021-06" db="EMBL/GenBank/DDBJ databases">
        <title>Clostridia strains as spoilage organisms.</title>
        <authorList>
            <person name="Wambui J."/>
            <person name="Stephan R."/>
            <person name="Stevens M.J.A."/>
        </authorList>
    </citation>
    <scope>NUCLEOTIDE SEQUENCE [LARGE SCALE GENOMIC DNA]</scope>
    <source>
        <strain evidence="5 6">DSM 14204</strain>
    </source>
</reference>
<evidence type="ECO:0000256" key="1">
    <source>
        <dbReference type="ARBA" id="ARBA00023015"/>
    </source>
</evidence>
<feature type="domain" description="HTH arsR-type" evidence="4">
    <location>
        <begin position="1"/>
        <end position="92"/>
    </location>
</feature>
<keyword evidence="2" id="KW-0238">DNA-binding</keyword>
<evidence type="ECO:0000313" key="6">
    <source>
        <dbReference type="Proteomes" id="UP000776252"/>
    </source>
</evidence>
<dbReference type="Pfam" id="PF01022">
    <property type="entry name" value="HTH_5"/>
    <property type="match status" value="1"/>
</dbReference>
<comment type="caution">
    <text evidence="5">The sequence shown here is derived from an EMBL/GenBank/DDBJ whole genome shotgun (WGS) entry which is preliminary data.</text>
</comment>
<dbReference type="PANTHER" id="PTHR33154">
    <property type="entry name" value="TRANSCRIPTIONAL REGULATOR, ARSR FAMILY"/>
    <property type="match status" value="1"/>
</dbReference>
<dbReference type="Proteomes" id="UP000776252">
    <property type="component" value="Unassembled WGS sequence"/>
</dbReference>
<accession>A0ABS6BVX7</accession>
<dbReference type="RefSeq" id="WP_216150537.1">
    <property type="nucleotide sequence ID" value="NZ_JAHLDV010000041.1"/>
</dbReference>
<evidence type="ECO:0000259" key="4">
    <source>
        <dbReference type="PROSITE" id="PS50987"/>
    </source>
</evidence>
<organism evidence="5 6">
    <name type="scientific">Clostridium frigoris</name>
    <dbReference type="NCBI Taxonomy" id="205327"/>
    <lineage>
        <taxon>Bacteria</taxon>
        <taxon>Bacillati</taxon>
        <taxon>Bacillota</taxon>
        <taxon>Clostridia</taxon>
        <taxon>Eubacteriales</taxon>
        <taxon>Clostridiaceae</taxon>
        <taxon>Clostridium</taxon>
    </lineage>
</organism>
<evidence type="ECO:0000313" key="5">
    <source>
        <dbReference type="EMBL" id="MBU3160972.1"/>
    </source>
</evidence>
<protein>
    <submittedName>
        <fullName evidence="5">Metalloregulator ArsR/SmtB family transcription factor</fullName>
    </submittedName>
</protein>
<keyword evidence="3" id="KW-0804">Transcription</keyword>
<keyword evidence="6" id="KW-1185">Reference proteome</keyword>
<evidence type="ECO:0000256" key="2">
    <source>
        <dbReference type="ARBA" id="ARBA00023125"/>
    </source>
</evidence>
<dbReference type="PANTHER" id="PTHR33154:SF18">
    <property type="entry name" value="ARSENICAL RESISTANCE OPERON REPRESSOR"/>
    <property type="match status" value="1"/>
</dbReference>
<dbReference type="CDD" id="cd00090">
    <property type="entry name" value="HTH_ARSR"/>
    <property type="match status" value="1"/>
</dbReference>
<dbReference type="PROSITE" id="PS50987">
    <property type="entry name" value="HTH_ARSR_2"/>
    <property type="match status" value="1"/>
</dbReference>
<dbReference type="SMART" id="SM00418">
    <property type="entry name" value="HTH_ARSR"/>
    <property type="match status" value="1"/>
</dbReference>
<keyword evidence="1" id="KW-0805">Transcription regulation</keyword>